<comment type="subcellular location">
    <subcellularLocation>
        <location evidence="3">Mitochondrion inner membrane</location>
    </subcellularLocation>
</comment>
<keyword evidence="10 17" id="KW-0378">Hydrolase</keyword>
<evidence type="ECO:0000256" key="4">
    <source>
        <dbReference type="ARBA" id="ARBA00010052"/>
    </source>
</evidence>
<evidence type="ECO:0000256" key="17">
    <source>
        <dbReference type="RuleBase" id="RU366055"/>
    </source>
</evidence>
<dbReference type="Proteomes" id="UP000501346">
    <property type="component" value="Chromosome ScX-SeX"/>
</dbReference>
<accession>A0A6C1DTS4</accession>
<evidence type="ECO:0000256" key="13">
    <source>
        <dbReference type="ARBA" id="ARBA00023136"/>
    </source>
</evidence>
<evidence type="ECO:0000256" key="2">
    <source>
        <dbReference type="ARBA" id="ARBA00001946"/>
    </source>
</evidence>
<dbReference type="Pfam" id="PF01223">
    <property type="entry name" value="Endonuclease_NS"/>
    <property type="match status" value="1"/>
</dbReference>
<dbReference type="GO" id="GO:0005743">
    <property type="term" value="C:mitochondrial inner membrane"/>
    <property type="evidence" value="ECO:0007669"/>
    <property type="project" value="UniProtKB-SubCell"/>
</dbReference>
<feature type="binding site" evidence="16">
    <location>
        <position position="170"/>
    </location>
    <ligand>
        <name>Mg(2+)</name>
        <dbReference type="ChEBI" id="CHEBI:18420"/>
        <note>catalytic</note>
    </ligand>
</feature>
<comment type="cofactor">
    <cofactor evidence="1">
        <name>Mn(2+)</name>
        <dbReference type="ChEBI" id="CHEBI:29035"/>
    </cofactor>
</comment>
<keyword evidence="14" id="KW-0464">Manganese</keyword>
<keyword evidence="13" id="KW-0472">Membrane</keyword>
<feature type="domain" description="ENPP1-3/EXOG-like endonuclease/phosphodiesterase" evidence="18">
    <location>
        <begin position="74"/>
        <end position="290"/>
    </location>
</feature>
<evidence type="ECO:0000256" key="7">
    <source>
        <dbReference type="ARBA" id="ARBA00022723"/>
    </source>
</evidence>
<evidence type="ECO:0000256" key="14">
    <source>
        <dbReference type="ARBA" id="ARBA00023211"/>
    </source>
</evidence>
<dbReference type="PANTHER" id="PTHR13966">
    <property type="entry name" value="ENDONUCLEASE RELATED"/>
    <property type="match status" value="1"/>
</dbReference>
<dbReference type="InterPro" id="IPR018524">
    <property type="entry name" value="DNA/RNA_endonuclease_AS"/>
</dbReference>
<dbReference type="SUPFAM" id="SSF54060">
    <property type="entry name" value="His-Me finger endonucleases"/>
    <property type="match status" value="1"/>
</dbReference>
<dbReference type="GO" id="GO:0046872">
    <property type="term" value="F:metal ion binding"/>
    <property type="evidence" value="ECO:0007669"/>
    <property type="project" value="UniProtKB-KW"/>
</dbReference>
<dbReference type="CDD" id="cd00091">
    <property type="entry name" value="NUC"/>
    <property type="match status" value="1"/>
</dbReference>
<gene>
    <name evidence="20" type="primary">NUC1_1</name>
    <name evidence="20" type="ORF">GRS66_002594</name>
</gene>
<dbReference type="SMART" id="SM00477">
    <property type="entry name" value="NUC"/>
    <property type="match status" value="1"/>
</dbReference>
<dbReference type="InterPro" id="IPR020821">
    <property type="entry name" value="ENPP1-3/EXOG-like_nuc-like"/>
</dbReference>
<evidence type="ECO:0000256" key="8">
    <source>
        <dbReference type="ARBA" id="ARBA00022759"/>
    </source>
</evidence>
<evidence type="ECO:0000256" key="11">
    <source>
        <dbReference type="ARBA" id="ARBA00022842"/>
    </source>
</evidence>
<evidence type="ECO:0000256" key="10">
    <source>
        <dbReference type="ARBA" id="ARBA00022801"/>
    </source>
</evidence>
<proteinExistence type="inferred from homology"/>
<comment type="subunit">
    <text evidence="5">Homodimer.</text>
</comment>
<keyword evidence="9" id="KW-0999">Mitochondrion inner membrane</keyword>
<evidence type="ECO:0000313" key="21">
    <source>
        <dbReference type="Proteomes" id="UP000501346"/>
    </source>
</evidence>
<evidence type="ECO:0000259" key="19">
    <source>
        <dbReference type="SMART" id="SM00892"/>
    </source>
</evidence>
<dbReference type="InterPro" id="IPR040255">
    <property type="entry name" value="Non-specific_endonuclease"/>
</dbReference>
<evidence type="ECO:0000256" key="15">
    <source>
        <dbReference type="PIRSR" id="PIRSR640255-1"/>
    </source>
</evidence>
<comment type="similarity">
    <text evidence="4 17">Belongs to the DNA/RNA non-specific endonuclease family.</text>
</comment>
<evidence type="ECO:0000313" key="20">
    <source>
        <dbReference type="EMBL" id="QID80279.1"/>
    </source>
</evidence>
<sequence length="329" mass="37238">MCSRILLSGLVGLGAGTGLTYLLLNRHSPTQIIETPYPPTQKPNSNIQSHSFNVDPSGFFKYGFPGPIHDLQNREEFISCYNRQTQNPYWVLEHITPESLAARNADRKNSFFKEDEVIPEKFRGKLRDYFRSGYDRGHQAPAADAKFSQQAMDDTFYLSNMCPQVGEGFNRDYWAHLEYFCRGLTKKYKSVRIVTGPLYLPKKDPIDNKFRVNYEVIGNPPSIAVPTHFFKLIVAEAPTANPAREDIAVAAFVLPNEPISNETKLTDFEVPIDALERSTGLELLQKVPPSKKKALCKEVNCQIVVRDFSNAAIKQSKDVKLLPPPKKRN</sequence>
<evidence type="ECO:0000256" key="12">
    <source>
        <dbReference type="ARBA" id="ARBA00023128"/>
    </source>
</evidence>
<keyword evidence="21" id="KW-1185">Reference proteome</keyword>
<keyword evidence="12" id="KW-0496">Mitochondrion</keyword>
<keyword evidence="8 17" id="KW-0255">Endonuclease</keyword>
<evidence type="ECO:0000256" key="16">
    <source>
        <dbReference type="PIRSR" id="PIRSR640255-2"/>
    </source>
</evidence>
<dbReference type="OrthoDB" id="5418055at2759"/>
<evidence type="ECO:0000256" key="1">
    <source>
        <dbReference type="ARBA" id="ARBA00001936"/>
    </source>
</evidence>
<dbReference type="EC" id="3.1.30.-" evidence="17"/>
<dbReference type="SMART" id="SM00892">
    <property type="entry name" value="Endonuclease_NS"/>
    <property type="match status" value="1"/>
</dbReference>
<evidence type="ECO:0000256" key="6">
    <source>
        <dbReference type="ARBA" id="ARBA00022722"/>
    </source>
</evidence>
<evidence type="ECO:0000256" key="3">
    <source>
        <dbReference type="ARBA" id="ARBA00004273"/>
    </source>
</evidence>
<dbReference type="GO" id="GO:0000014">
    <property type="term" value="F:single-stranded DNA endodeoxyribonuclease activity"/>
    <property type="evidence" value="ECO:0007669"/>
    <property type="project" value="TreeGrafter"/>
</dbReference>
<reference evidence="20 21" key="1">
    <citation type="journal article" date="2019" name="BMC Genomics">
        <title>Chromosome level assembly and comparative genome analysis confirm lager-brewing yeasts originated from a single hybridization.</title>
        <authorList>
            <person name="Salazar A.N."/>
            <person name="Gorter de Vries A.R."/>
            <person name="van den Broek M."/>
            <person name="Brouwers N."/>
            <person name="de la Torre Cortes P."/>
            <person name="Kuijpers N.G.A."/>
            <person name="Daran J.G."/>
            <person name="Abeel T."/>
        </authorList>
    </citation>
    <scope>NUCLEOTIDE SEQUENCE [LARGE SCALE GENOMIC DNA]</scope>
    <source>
        <strain evidence="20 21">CBS 1483</strain>
    </source>
</reference>
<dbReference type="GO" id="GO:0005634">
    <property type="term" value="C:nucleus"/>
    <property type="evidence" value="ECO:0007669"/>
    <property type="project" value="UniProtKB-ARBA"/>
</dbReference>
<feature type="active site" description="Proton acceptor" evidence="15">
    <location>
        <position position="138"/>
    </location>
</feature>
<name>A0A6C1DTS4_SACPS</name>
<evidence type="ECO:0000256" key="5">
    <source>
        <dbReference type="ARBA" id="ARBA00011738"/>
    </source>
</evidence>
<dbReference type="GO" id="GO:0004521">
    <property type="term" value="F:RNA endonuclease activity"/>
    <property type="evidence" value="ECO:0007669"/>
    <property type="project" value="TreeGrafter"/>
</dbReference>
<dbReference type="PANTHER" id="PTHR13966:SF5">
    <property type="entry name" value="ENDONUCLEASE G, MITOCHONDRIAL"/>
    <property type="match status" value="1"/>
</dbReference>
<dbReference type="GO" id="GO:0003676">
    <property type="term" value="F:nucleic acid binding"/>
    <property type="evidence" value="ECO:0007669"/>
    <property type="project" value="InterPro"/>
</dbReference>
<comment type="cofactor">
    <cofactor evidence="2 17">
        <name>Mg(2+)</name>
        <dbReference type="ChEBI" id="CHEBI:18420"/>
    </cofactor>
</comment>
<dbReference type="EMBL" id="CP048991">
    <property type="protein sequence ID" value="QID80279.1"/>
    <property type="molecule type" value="Genomic_DNA"/>
</dbReference>
<evidence type="ECO:0000256" key="9">
    <source>
        <dbReference type="ARBA" id="ARBA00022792"/>
    </source>
</evidence>
<protein>
    <recommendedName>
        <fullName evidence="17">Endonuclease</fullName>
        <ecNumber evidence="17">3.1.30.-</ecNumber>
    </recommendedName>
</protein>
<dbReference type="InterPro" id="IPR001604">
    <property type="entry name" value="Endo_G_ENPP1-like_dom"/>
</dbReference>
<dbReference type="PROSITE" id="PS01070">
    <property type="entry name" value="NUCLEASE_NON_SPEC"/>
    <property type="match status" value="1"/>
</dbReference>
<feature type="domain" description="DNA/RNA non-specific endonuclease/pyrophosphatase/phosphodiesterase" evidence="19">
    <location>
        <begin position="73"/>
        <end position="290"/>
    </location>
</feature>
<dbReference type="FunFam" id="3.40.570.10:FF:000004">
    <property type="entry name" value="Nuclease 1, mitochondrial"/>
    <property type="match status" value="1"/>
</dbReference>
<organism evidence="20 21">
    <name type="scientific">Saccharomyces pastorianus</name>
    <name type="common">Lager yeast</name>
    <name type="synonym">Saccharomyces cerevisiae x Saccharomyces eubayanus</name>
    <dbReference type="NCBI Taxonomy" id="27292"/>
    <lineage>
        <taxon>Eukaryota</taxon>
        <taxon>Fungi</taxon>
        <taxon>Dikarya</taxon>
        <taxon>Ascomycota</taxon>
        <taxon>Saccharomycotina</taxon>
        <taxon>Saccharomycetes</taxon>
        <taxon>Saccharomycetales</taxon>
        <taxon>Saccharomycetaceae</taxon>
        <taxon>Saccharomyces</taxon>
    </lineage>
</organism>
<dbReference type="AlphaFoldDB" id="A0A6C1DTS4"/>
<dbReference type="GO" id="GO:0006309">
    <property type="term" value="P:apoptotic DNA fragmentation"/>
    <property type="evidence" value="ECO:0007669"/>
    <property type="project" value="TreeGrafter"/>
</dbReference>
<dbReference type="GO" id="GO:0006401">
    <property type="term" value="P:RNA catabolic process"/>
    <property type="evidence" value="ECO:0007669"/>
    <property type="project" value="UniProtKB-ARBA"/>
</dbReference>
<dbReference type="InterPro" id="IPR044925">
    <property type="entry name" value="His-Me_finger_sf"/>
</dbReference>
<evidence type="ECO:0000259" key="18">
    <source>
        <dbReference type="SMART" id="SM00477"/>
    </source>
</evidence>
<dbReference type="InterPro" id="IPR044929">
    <property type="entry name" value="DNA/RNA_non-sp_Endonuclease_sf"/>
</dbReference>
<dbReference type="Gene3D" id="3.40.570.10">
    <property type="entry name" value="Extracellular Endonuclease, subunit A"/>
    <property type="match status" value="1"/>
</dbReference>
<keyword evidence="11" id="KW-0460">Magnesium</keyword>
<keyword evidence="7 16" id="KW-0479">Metal-binding</keyword>
<keyword evidence="6 17" id="KW-0540">Nuclease</keyword>